<feature type="domain" description="AB hydrolase-1" evidence="1">
    <location>
        <begin position="21"/>
        <end position="245"/>
    </location>
</feature>
<sequence>MQQLIYKGTTVSYTDEGKGNTIVLLHGFLENSTMWDAIKPSLLKRNRVVCIDLLGHGKTECLGYVHEMDVMADVVAEVLQYLKIRRSIFVGHSMGGYVSLAFAEMYPDNVKGLCLLNSTTRADSKERIELRSRAIEAVKTNYKNLVRMSISNLFRPKNRKVFQAEIKAVKKEALKTPLQGYIAAQEGMKLRFDREALLHFSPYPKMMILGKKDPVLNYEDLLDQLEGTEVLKVELPDGHMSHIENQQEVIDALQEFVKVC</sequence>
<dbReference type="Pfam" id="PF00561">
    <property type="entry name" value="Abhydrolase_1"/>
    <property type="match status" value="1"/>
</dbReference>
<dbReference type="PRINTS" id="PR00111">
    <property type="entry name" value="ABHYDROLASE"/>
</dbReference>
<organism evidence="2 3">
    <name type="scientific">Pseudofulvibacter geojedonensis</name>
    <dbReference type="NCBI Taxonomy" id="1123758"/>
    <lineage>
        <taxon>Bacteria</taxon>
        <taxon>Pseudomonadati</taxon>
        <taxon>Bacteroidota</taxon>
        <taxon>Flavobacteriia</taxon>
        <taxon>Flavobacteriales</taxon>
        <taxon>Flavobacteriaceae</taxon>
        <taxon>Pseudofulvibacter</taxon>
    </lineage>
</organism>
<keyword evidence="3" id="KW-1185">Reference proteome</keyword>
<keyword evidence="2" id="KW-0378">Hydrolase</keyword>
<dbReference type="GO" id="GO:0016787">
    <property type="term" value="F:hydrolase activity"/>
    <property type="evidence" value="ECO:0007669"/>
    <property type="project" value="UniProtKB-KW"/>
</dbReference>
<dbReference type="SUPFAM" id="SSF53474">
    <property type="entry name" value="alpha/beta-Hydrolases"/>
    <property type="match status" value="1"/>
</dbReference>
<gene>
    <name evidence="2" type="ORF">ACFQ1O_10345</name>
</gene>
<comment type="caution">
    <text evidence="2">The sequence shown here is derived from an EMBL/GenBank/DDBJ whole genome shotgun (WGS) entry which is preliminary data.</text>
</comment>
<reference evidence="3" key="1">
    <citation type="journal article" date="2019" name="Int. J. Syst. Evol. Microbiol.">
        <title>The Global Catalogue of Microorganisms (GCM) 10K type strain sequencing project: providing services to taxonomists for standard genome sequencing and annotation.</title>
        <authorList>
            <consortium name="The Broad Institute Genomics Platform"/>
            <consortium name="The Broad Institute Genome Sequencing Center for Infectious Disease"/>
            <person name="Wu L."/>
            <person name="Ma J."/>
        </authorList>
    </citation>
    <scope>NUCLEOTIDE SEQUENCE [LARGE SCALE GENOMIC DNA]</scope>
    <source>
        <strain evidence="3">CCUG 62114</strain>
    </source>
</reference>
<dbReference type="EMBL" id="JBHTJM010000009">
    <property type="protein sequence ID" value="MFD0964403.1"/>
    <property type="molecule type" value="Genomic_DNA"/>
</dbReference>
<evidence type="ECO:0000313" key="2">
    <source>
        <dbReference type="EMBL" id="MFD0964403.1"/>
    </source>
</evidence>
<dbReference type="Gene3D" id="3.40.50.1820">
    <property type="entry name" value="alpha/beta hydrolase"/>
    <property type="match status" value="1"/>
</dbReference>
<evidence type="ECO:0000259" key="1">
    <source>
        <dbReference type="Pfam" id="PF00561"/>
    </source>
</evidence>
<protein>
    <submittedName>
        <fullName evidence="2">Alpha/beta fold hydrolase</fullName>
    </submittedName>
</protein>
<dbReference type="RefSeq" id="WP_377715951.1">
    <property type="nucleotide sequence ID" value="NZ_JBHTJM010000009.1"/>
</dbReference>
<evidence type="ECO:0000313" key="3">
    <source>
        <dbReference type="Proteomes" id="UP001596997"/>
    </source>
</evidence>
<dbReference type="InterPro" id="IPR029058">
    <property type="entry name" value="AB_hydrolase_fold"/>
</dbReference>
<accession>A0ABW3I3R0</accession>
<dbReference type="Proteomes" id="UP001596997">
    <property type="component" value="Unassembled WGS sequence"/>
</dbReference>
<dbReference type="PANTHER" id="PTHR43798">
    <property type="entry name" value="MONOACYLGLYCEROL LIPASE"/>
    <property type="match status" value="1"/>
</dbReference>
<dbReference type="InterPro" id="IPR050266">
    <property type="entry name" value="AB_hydrolase_sf"/>
</dbReference>
<name>A0ABW3I3R0_9FLAO</name>
<proteinExistence type="predicted"/>
<dbReference type="InterPro" id="IPR000073">
    <property type="entry name" value="AB_hydrolase_1"/>
</dbReference>